<dbReference type="EMBL" id="BGPR01001830">
    <property type="protein sequence ID" value="GBM62701.1"/>
    <property type="molecule type" value="Genomic_DNA"/>
</dbReference>
<gene>
    <name evidence="1" type="ORF">AVEN_46519_1</name>
    <name evidence="2" type="ORF">AVEN_97975_1</name>
</gene>
<dbReference type="EMBL" id="BGPR01028369">
    <property type="protein sequence ID" value="GBN99489.1"/>
    <property type="molecule type" value="Genomic_DNA"/>
</dbReference>
<organism evidence="2 3">
    <name type="scientific">Araneus ventricosus</name>
    <name type="common">Orbweaver spider</name>
    <name type="synonym">Epeira ventricosa</name>
    <dbReference type="NCBI Taxonomy" id="182803"/>
    <lineage>
        <taxon>Eukaryota</taxon>
        <taxon>Metazoa</taxon>
        <taxon>Ecdysozoa</taxon>
        <taxon>Arthropoda</taxon>
        <taxon>Chelicerata</taxon>
        <taxon>Arachnida</taxon>
        <taxon>Araneae</taxon>
        <taxon>Araneomorphae</taxon>
        <taxon>Entelegynae</taxon>
        <taxon>Araneoidea</taxon>
        <taxon>Araneidae</taxon>
        <taxon>Araneus</taxon>
    </lineage>
</organism>
<proteinExistence type="predicted"/>
<dbReference type="AlphaFoldDB" id="A0A4Y2TJD2"/>
<evidence type="ECO:0000313" key="3">
    <source>
        <dbReference type="Proteomes" id="UP000499080"/>
    </source>
</evidence>
<dbReference type="Proteomes" id="UP000499080">
    <property type="component" value="Unassembled WGS sequence"/>
</dbReference>
<accession>A0A4Y2TJD2</accession>
<sequence>MVNKAVRGLFSFTDGLGGLVVRSRLRDRRIPGSKPILLNIRLVCGPVARQSGRSGPNVLPLRGTEARRGGTSSGVVLVISPRFIIPPKMAVVLLQNWTLI</sequence>
<name>A0A4Y2TJD2_ARAVE</name>
<evidence type="ECO:0000313" key="2">
    <source>
        <dbReference type="EMBL" id="GBN99489.1"/>
    </source>
</evidence>
<keyword evidence="3" id="KW-1185">Reference proteome</keyword>
<protein>
    <submittedName>
        <fullName evidence="2">Uncharacterized protein</fullName>
    </submittedName>
</protein>
<evidence type="ECO:0000313" key="1">
    <source>
        <dbReference type="EMBL" id="GBM62701.1"/>
    </source>
</evidence>
<comment type="caution">
    <text evidence="2">The sequence shown here is derived from an EMBL/GenBank/DDBJ whole genome shotgun (WGS) entry which is preliminary data.</text>
</comment>
<reference evidence="2 3" key="1">
    <citation type="journal article" date="2019" name="Sci. Rep.">
        <title>Orb-weaving spider Araneus ventricosus genome elucidates the spidroin gene catalogue.</title>
        <authorList>
            <person name="Kono N."/>
            <person name="Nakamura H."/>
            <person name="Ohtoshi R."/>
            <person name="Moran D.A.P."/>
            <person name="Shinohara A."/>
            <person name="Yoshida Y."/>
            <person name="Fujiwara M."/>
            <person name="Mori M."/>
            <person name="Tomita M."/>
            <person name="Arakawa K."/>
        </authorList>
    </citation>
    <scope>NUCLEOTIDE SEQUENCE [LARGE SCALE GENOMIC DNA]</scope>
</reference>